<organism evidence="3 4">
    <name type="scientific">Sinocyclocheilus rhinocerous</name>
    <dbReference type="NCBI Taxonomy" id="307959"/>
    <lineage>
        <taxon>Eukaryota</taxon>
        <taxon>Metazoa</taxon>
        <taxon>Chordata</taxon>
        <taxon>Craniata</taxon>
        <taxon>Vertebrata</taxon>
        <taxon>Euteleostomi</taxon>
        <taxon>Actinopterygii</taxon>
        <taxon>Neopterygii</taxon>
        <taxon>Teleostei</taxon>
        <taxon>Ostariophysi</taxon>
        <taxon>Cypriniformes</taxon>
        <taxon>Cyprinidae</taxon>
        <taxon>Cyprininae</taxon>
        <taxon>Sinocyclocheilus</taxon>
    </lineage>
</organism>
<evidence type="ECO:0000256" key="1">
    <source>
        <dbReference type="SAM" id="MobiDB-lite"/>
    </source>
</evidence>
<dbReference type="PANTHER" id="PTHR23074:SF33">
    <property type="entry name" value="FIDGETIN-LIKE PROTEIN 2"/>
    <property type="match status" value="1"/>
</dbReference>
<feature type="compositionally biased region" description="Low complexity" evidence="1">
    <location>
        <begin position="135"/>
        <end position="154"/>
    </location>
</feature>
<feature type="compositionally biased region" description="Polar residues" evidence="1">
    <location>
        <begin position="1"/>
        <end position="26"/>
    </location>
</feature>
<feature type="region of interest" description="Disordered" evidence="1">
    <location>
        <begin position="1"/>
        <end position="35"/>
    </location>
</feature>
<feature type="region of interest" description="Disordered" evidence="1">
    <location>
        <begin position="260"/>
        <end position="282"/>
    </location>
</feature>
<dbReference type="AlphaFoldDB" id="A0A673N6D8"/>
<dbReference type="GO" id="GO:0005524">
    <property type="term" value="F:ATP binding"/>
    <property type="evidence" value="ECO:0007669"/>
    <property type="project" value="InterPro"/>
</dbReference>
<dbReference type="Ensembl" id="ENSSRHT00000101537.1">
    <property type="protein sequence ID" value="ENSSRHP00000098856.1"/>
    <property type="gene ID" value="ENSSRHG00000048520.1"/>
</dbReference>
<proteinExistence type="predicted"/>
<feature type="domain" description="AAA+ ATPase" evidence="2">
    <location>
        <begin position="338"/>
        <end position="473"/>
    </location>
</feature>
<dbReference type="GO" id="GO:0008568">
    <property type="term" value="F:microtubule severing ATPase activity"/>
    <property type="evidence" value="ECO:0007669"/>
    <property type="project" value="TreeGrafter"/>
</dbReference>
<dbReference type="Gene3D" id="3.40.50.300">
    <property type="entry name" value="P-loop containing nucleotide triphosphate hydrolases"/>
    <property type="match status" value="1"/>
</dbReference>
<evidence type="ECO:0000313" key="4">
    <source>
        <dbReference type="Proteomes" id="UP000472270"/>
    </source>
</evidence>
<dbReference type="InterPro" id="IPR003959">
    <property type="entry name" value="ATPase_AAA_core"/>
</dbReference>
<evidence type="ECO:0000313" key="3">
    <source>
        <dbReference type="Ensembl" id="ENSSRHP00000098856.1"/>
    </source>
</evidence>
<dbReference type="PANTHER" id="PTHR23074">
    <property type="entry name" value="AAA DOMAIN-CONTAINING"/>
    <property type="match status" value="1"/>
</dbReference>
<accession>A0A673N6D8</accession>
<sequence length="574" mass="62101">SSRVHQPLSQWPEQHLDVSSTTSSPAHKSELYPSRNRSSYSYAWANDDISALTASNLLKRYAEKYSGMLDSPYERPAVGTYPEPGAFGALNGGQKSELEPWPLTHSTDGGYPLVPPSSHDGLSGPKVVPTSAVNSNLSDSGYSGSSSCSGPHSSDYPPSYNGTYLSSGYCPQPSSALPPASLHALQPSPTLLPSYTPSTPVYNYPPSTYSHQTSLAPSYTHPTAPYIPSGIAVPSPLPSRPTVVGGSYGYQNRDYSPPVAMTGENGGAEQGFSQHRSQKHSDPVKSMEPRMLELVSQELQDCSPALLWSELAGNCHIKAALEEDVLWPVLRPNPAIRPPRTVLLFGPQGGGKTTLVRSMASQMCATFYRLSCATLASKLKGEAEQLLVTLFSVATARQPAVVFDYPPSYNGTYLSSGYCPQPSSRQKLQAQLEKIQHGQSSLALVVCTTRRPDLIKDPLLRCFSKRYHIGLPDGNTRRHVLLQALAPQGFSLGEREMSAVLQRSEGFSVWELLQLCQQALASASASAPVPLHGLSSSLSSPTLQDFENAFCKVRPHSTPKELDTCMEWSKVYSH</sequence>
<dbReference type="InterPro" id="IPR027417">
    <property type="entry name" value="P-loop_NTPase"/>
</dbReference>
<dbReference type="Gene3D" id="1.10.8.60">
    <property type="match status" value="1"/>
</dbReference>
<keyword evidence="4" id="KW-1185">Reference proteome</keyword>
<protein>
    <submittedName>
        <fullName evidence="3">Fidgetin like 2</fullName>
    </submittedName>
</protein>
<dbReference type="Proteomes" id="UP000472270">
    <property type="component" value="Unassembled WGS sequence"/>
</dbReference>
<reference evidence="3" key="2">
    <citation type="submission" date="2025-09" db="UniProtKB">
        <authorList>
            <consortium name="Ensembl"/>
        </authorList>
    </citation>
    <scope>IDENTIFICATION</scope>
</reference>
<dbReference type="SUPFAM" id="SSF52540">
    <property type="entry name" value="P-loop containing nucleoside triphosphate hydrolases"/>
    <property type="match status" value="1"/>
</dbReference>
<dbReference type="SMART" id="SM00382">
    <property type="entry name" value="AAA"/>
    <property type="match status" value="1"/>
</dbReference>
<reference evidence="3" key="1">
    <citation type="submission" date="2025-08" db="UniProtKB">
        <authorList>
            <consortium name="Ensembl"/>
        </authorList>
    </citation>
    <scope>IDENTIFICATION</scope>
</reference>
<dbReference type="Pfam" id="PF00004">
    <property type="entry name" value="AAA"/>
    <property type="match status" value="1"/>
</dbReference>
<name>A0A673N6D8_9TELE</name>
<dbReference type="InterPro" id="IPR003593">
    <property type="entry name" value="AAA+_ATPase"/>
</dbReference>
<feature type="region of interest" description="Disordered" evidence="1">
    <location>
        <begin position="86"/>
        <end position="105"/>
    </location>
</feature>
<dbReference type="GO" id="GO:0016887">
    <property type="term" value="F:ATP hydrolysis activity"/>
    <property type="evidence" value="ECO:0007669"/>
    <property type="project" value="InterPro"/>
</dbReference>
<dbReference type="InterPro" id="IPR050304">
    <property type="entry name" value="MT-severing_AAA_ATPase"/>
</dbReference>
<evidence type="ECO:0000259" key="2">
    <source>
        <dbReference type="SMART" id="SM00382"/>
    </source>
</evidence>
<feature type="region of interest" description="Disordered" evidence="1">
    <location>
        <begin position="115"/>
        <end position="154"/>
    </location>
</feature>